<feature type="region of interest" description="Disordered" evidence="1">
    <location>
        <begin position="315"/>
        <end position="345"/>
    </location>
</feature>
<dbReference type="AlphaFoldDB" id="A0A7J0BLT2"/>
<protein>
    <recommendedName>
        <fullName evidence="5">Lipoprotein</fullName>
    </recommendedName>
</protein>
<keyword evidence="2" id="KW-0732">Signal</keyword>
<reference evidence="3 4" key="1">
    <citation type="submission" date="2020-05" db="EMBL/GenBank/DDBJ databases">
        <title>Draft genome sequence of Desulfovibrio sp. strain HN2T.</title>
        <authorList>
            <person name="Ueno A."/>
            <person name="Tamazawa S."/>
            <person name="Tamamura S."/>
            <person name="Murakami T."/>
            <person name="Kiyama T."/>
            <person name="Inomata H."/>
            <person name="Amano Y."/>
            <person name="Miyakawa K."/>
            <person name="Tamaki H."/>
            <person name="Naganuma T."/>
            <person name="Kaneko K."/>
        </authorList>
    </citation>
    <scope>NUCLEOTIDE SEQUENCE [LARGE SCALE GENOMIC DNA]</scope>
    <source>
        <strain evidence="3 4">HN2</strain>
    </source>
</reference>
<comment type="caution">
    <text evidence="3">The sequence shown here is derived from an EMBL/GenBank/DDBJ whole genome shotgun (WGS) entry which is preliminary data.</text>
</comment>
<evidence type="ECO:0000256" key="1">
    <source>
        <dbReference type="SAM" id="MobiDB-lite"/>
    </source>
</evidence>
<evidence type="ECO:0000313" key="4">
    <source>
        <dbReference type="Proteomes" id="UP000503840"/>
    </source>
</evidence>
<name>A0A7J0BLT2_9BACT</name>
<dbReference type="EMBL" id="BLVO01000016">
    <property type="protein sequence ID" value="GFM34630.1"/>
    <property type="molecule type" value="Genomic_DNA"/>
</dbReference>
<accession>A0A7J0BLT2</accession>
<evidence type="ECO:0008006" key="5">
    <source>
        <dbReference type="Google" id="ProtNLM"/>
    </source>
</evidence>
<gene>
    <name evidence="3" type="ORF">DSM101010T_29950</name>
</gene>
<sequence>MSTRIVLLLCLLLMLGGCGSKAPVQFSQEEYRVMVDQLLRADEIKCGVLEGKKTAIAVNYVEGGKYGWESFTFKDNKAERVTLDDPTPEELQGIIHGVLVRQCNILPVTKNDAPDVTVSISVKRFSAELKGFEKSRKRMLPSLVLTSDGHTAGQGTYQIDLDSTIELNGESHAFSPSIDLDVSARVDHTSNYYVIGFTGANITTREAMAVYRKGSRIAQGKIVMDEELDAVGFFSHKNTLSGVVTTYVPETNQVDEVYVLKEEDESLLGRKELLYGKPLLLYLLYMKPQGMQRVLLYDVAKQLVRLANKNAGVPLPDLEGTENAGRAGGNGTNHESLTSMAGAAY</sequence>
<evidence type="ECO:0000256" key="2">
    <source>
        <dbReference type="SAM" id="SignalP"/>
    </source>
</evidence>
<organism evidence="3 4">
    <name type="scientific">Desulfovibrio subterraneus</name>
    <dbReference type="NCBI Taxonomy" id="2718620"/>
    <lineage>
        <taxon>Bacteria</taxon>
        <taxon>Pseudomonadati</taxon>
        <taxon>Thermodesulfobacteriota</taxon>
        <taxon>Desulfovibrionia</taxon>
        <taxon>Desulfovibrionales</taxon>
        <taxon>Desulfovibrionaceae</taxon>
        <taxon>Desulfovibrio</taxon>
    </lineage>
</organism>
<feature type="signal peptide" evidence="2">
    <location>
        <begin position="1"/>
        <end position="22"/>
    </location>
</feature>
<dbReference type="Proteomes" id="UP000503840">
    <property type="component" value="Unassembled WGS sequence"/>
</dbReference>
<feature type="chain" id="PRO_5029441333" description="Lipoprotein" evidence="2">
    <location>
        <begin position="23"/>
        <end position="345"/>
    </location>
</feature>
<dbReference type="RefSeq" id="WP_174406304.1">
    <property type="nucleotide sequence ID" value="NZ_BLVO01000016.1"/>
</dbReference>
<evidence type="ECO:0000313" key="3">
    <source>
        <dbReference type="EMBL" id="GFM34630.1"/>
    </source>
</evidence>
<dbReference type="PROSITE" id="PS51257">
    <property type="entry name" value="PROKAR_LIPOPROTEIN"/>
    <property type="match status" value="1"/>
</dbReference>
<keyword evidence="4" id="KW-1185">Reference proteome</keyword>
<proteinExistence type="predicted"/>